<dbReference type="GO" id="GO:0005829">
    <property type="term" value="C:cytosol"/>
    <property type="evidence" value="ECO:0007669"/>
    <property type="project" value="TreeGrafter"/>
</dbReference>
<evidence type="ECO:0000259" key="6">
    <source>
        <dbReference type="Pfam" id="PF00460"/>
    </source>
</evidence>
<keyword evidence="10" id="KW-0282">Flagellum</keyword>
<evidence type="ECO:0000313" key="11">
    <source>
        <dbReference type="Proteomes" id="UP000092713"/>
    </source>
</evidence>
<feature type="domain" description="Flagellar hook protein FlgE/F/G-like D1" evidence="9">
    <location>
        <begin position="83"/>
        <end position="136"/>
    </location>
</feature>
<accession>A0A1A7C692</accession>
<evidence type="ECO:0000259" key="9">
    <source>
        <dbReference type="Pfam" id="PF22692"/>
    </source>
</evidence>
<comment type="function">
    <text evidence="5">A flexible structure which links the flagellar filament to the drive apparatus in the basal body.</text>
</comment>
<keyword evidence="11" id="KW-1185">Reference proteome</keyword>
<dbReference type="Pfam" id="PF06429">
    <property type="entry name" value="Flg_bbr_C"/>
    <property type="match status" value="1"/>
</dbReference>
<dbReference type="InterPro" id="IPR037058">
    <property type="entry name" value="Falgellar_hook_FlgE_sf"/>
</dbReference>
<organism evidence="10 11">
    <name type="scientific">Janthinobacterium psychrotolerans</name>
    <dbReference type="NCBI Taxonomy" id="1747903"/>
    <lineage>
        <taxon>Bacteria</taxon>
        <taxon>Pseudomonadati</taxon>
        <taxon>Pseudomonadota</taxon>
        <taxon>Betaproteobacteria</taxon>
        <taxon>Burkholderiales</taxon>
        <taxon>Oxalobacteraceae</taxon>
        <taxon>Janthinobacterium</taxon>
    </lineage>
</organism>
<dbReference type="InterPro" id="IPR011491">
    <property type="entry name" value="FlgE_D2"/>
</dbReference>
<gene>
    <name evidence="10" type="ORF">ASR47_101754</name>
</gene>
<keyword evidence="10" id="KW-0966">Cell projection</keyword>
<dbReference type="NCBIfam" id="TIGR03506">
    <property type="entry name" value="FlgEFG_subfam"/>
    <property type="match status" value="1"/>
</dbReference>
<evidence type="ECO:0000256" key="5">
    <source>
        <dbReference type="RuleBase" id="RU362116"/>
    </source>
</evidence>
<dbReference type="GO" id="GO:0009424">
    <property type="term" value="C:bacterial-type flagellum hook"/>
    <property type="evidence" value="ECO:0007669"/>
    <property type="project" value="TreeGrafter"/>
</dbReference>
<dbReference type="Pfam" id="PF00460">
    <property type="entry name" value="Flg_bb_rod"/>
    <property type="match status" value="1"/>
</dbReference>
<dbReference type="InterPro" id="IPR053967">
    <property type="entry name" value="LlgE_F_G-like_D1"/>
</dbReference>
<feature type="domain" description="Flagellar basal-body/hook protein C-terminal" evidence="7">
    <location>
        <begin position="470"/>
        <end position="514"/>
    </location>
</feature>
<reference evidence="10 11" key="1">
    <citation type="submission" date="2016-04" db="EMBL/GenBank/DDBJ databases">
        <title>Draft genome sequence of Janthinobacterium psychrotolerans sp. nov., isolated from freshwater sediments in Denmark.</title>
        <authorList>
            <person name="Gong X."/>
            <person name="Skrivergaard S."/>
            <person name="Korsgaard B.S."/>
            <person name="Schreiber L."/>
            <person name="Marshall I.P."/>
            <person name="Finster K."/>
            <person name="Schramm A."/>
        </authorList>
    </citation>
    <scope>NUCLEOTIDE SEQUENCE [LARGE SCALE GENOMIC DNA]</scope>
    <source>
        <strain evidence="10 11">S3-2</strain>
    </source>
</reference>
<keyword evidence="10" id="KW-0969">Cilium</keyword>
<keyword evidence="4 5" id="KW-0975">Bacterial flagellum</keyword>
<dbReference type="RefSeq" id="WP_065306835.1">
    <property type="nucleotide sequence ID" value="NZ_LOCQ01000046.1"/>
</dbReference>
<dbReference type="OrthoDB" id="8578401at2"/>
<dbReference type="PANTHER" id="PTHR30435:SF1">
    <property type="entry name" value="FLAGELLAR HOOK PROTEIN FLGE"/>
    <property type="match status" value="1"/>
</dbReference>
<dbReference type="STRING" id="1747903.ASR47_101754"/>
<dbReference type="InterPro" id="IPR020013">
    <property type="entry name" value="Flagellar_FlgE/F/G"/>
</dbReference>
<evidence type="ECO:0000259" key="7">
    <source>
        <dbReference type="Pfam" id="PF06429"/>
    </source>
</evidence>
<comment type="similarity">
    <text evidence="2 5">Belongs to the flagella basal body rod proteins family.</text>
</comment>
<dbReference type="AlphaFoldDB" id="A0A1A7C692"/>
<evidence type="ECO:0000256" key="4">
    <source>
        <dbReference type="ARBA" id="ARBA00023143"/>
    </source>
</evidence>
<dbReference type="PANTHER" id="PTHR30435">
    <property type="entry name" value="FLAGELLAR PROTEIN"/>
    <property type="match status" value="1"/>
</dbReference>
<name>A0A1A7C692_9BURK</name>
<evidence type="ECO:0000256" key="3">
    <source>
        <dbReference type="ARBA" id="ARBA00019015"/>
    </source>
</evidence>
<comment type="subcellular location">
    <subcellularLocation>
        <location evidence="1 5">Bacterial flagellum basal body</location>
    </subcellularLocation>
</comment>
<feature type="domain" description="Flagellar hook protein FlgE D2" evidence="8">
    <location>
        <begin position="316"/>
        <end position="396"/>
    </location>
</feature>
<evidence type="ECO:0000256" key="1">
    <source>
        <dbReference type="ARBA" id="ARBA00004117"/>
    </source>
</evidence>
<comment type="caution">
    <text evidence="10">The sequence shown here is derived from an EMBL/GenBank/DDBJ whole genome shotgun (WGS) entry which is preliminary data.</text>
</comment>
<evidence type="ECO:0000259" key="8">
    <source>
        <dbReference type="Pfam" id="PF07559"/>
    </source>
</evidence>
<dbReference type="InterPro" id="IPR001444">
    <property type="entry name" value="Flag_bb_rod_N"/>
</dbReference>
<dbReference type="Proteomes" id="UP000092713">
    <property type="component" value="Unassembled WGS sequence"/>
</dbReference>
<dbReference type="Pfam" id="PF22692">
    <property type="entry name" value="LlgE_F_G_D1"/>
    <property type="match status" value="1"/>
</dbReference>
<dbReference type="GO" id="GO:0071978">
    <property type="term" value="P:bacterial-type flagellum-dependent swarming motility"/>
    <property type="evidence" value="ECO:0007669"/>
    <property type="project" value="TreeGrafter"/>
</dbReference>
<evidence type="ECO:0000256" key="2">
    <source>
        <dbReference type="ARBA" id="ARBA00009677"/>
    </source>
</evidence>
<feature type="domain" description="Flagellar hook protein FlgE D2" evidence="8">
    <location>
        <begin position="161"/>
        <end position="231"/>
    </location>
</feature>
<dbReference type="InterPro" id="IPR037925">
    <property type="entry name" value="FlgE/F/G-like"/>
</dbReference>
<proteinExistence type="inferred from homology"/>
<dbReference type="GO" id="GO:0009425">
    <property type="term" value="C:bacterial-type flagellum basal body"/>
    <property type="evidence" value="ECO:0007669"/>
    <property type="project" value="UniProtKB-SubCell"/>
</dbReference>
<dbReference type="Gene3D" id="2.60.98.20">
    <property type="entry name" value="Flagellar hook protein FlgE"/>
    <property type="match status" value="1"/>
</dbReference>
<dbReference type="PATRIC" id="fig|1747903.4.peg.4194"/>
<dbReference type="SUPFAM" id="SSF117143">
    <property type="entry name" value="Flagellar hook protein flgE"/>
    <property type="match status" value="1"/>
</dbReference>
<protein>
    <recommendedName>
        <fullName evidence="3 5">Flagellar hook protein FlgE</fullName>
    </recommendedName>
</protein>
<dbReference type="InterPro" id="IPR010930">
    <property type="entry name" value="Flg_bb/hook_C_dom"/>
</dbReference>
<evidence type="ECO:0000313" key="10">
    <source>
        <dbReference type="EMBL" id="OBV40554.1"/>
    </source>
</evidence>
<feature type="domain" description="Flagellar basal body rod protein N-terminal" evidence="6">
    <location>
        <begin position="6"/>
        <end position="33"/>
    </location>
</feature>
<dbReference type="Pfam" id="PF07559">
    <property type="entry name" value="FlgE_D2"/>
    <property type="match status" value="2"/>
</dbReference>
<dbReference type="EMBL" id="LOCQ01000046">
    <property type="protein sequence ID" value="OBV40554.1"/>
    <property type="molecule type" value="Genomic_DNA"/>
</dbReference>
<sequence>MSFQQGLSGLNGAAKSLDVIGNNIANSGTVGFKQSQAQFADIYASSLYGVAGNQAGIGVAVSQVAQSFSQGNLETSANPLDLAINGGGFFRTNAGGTIQYSRNGQFQVDKNGFIINAQNAQLTGYPVDANGKVLAGAPVPLQIDPGDMSPQATTKVDTQINLNSNSVMPTTVPFSMTDPTSYNKQIPVAVYDTLGNAHTMSMFYVKTGTNAWDVYTASDDLEITSAKAASALQTDPAALAARATYQAAVTAVPQVPANVANAAVAYANAAGAAVTTAAGTAGANAAQLGAIAATYGSAVANGVNSSRTPDQIDAAIAAATVVPAVKTASLIFNSVGSLDKAAMLALSPPRTLPLTVTLPIIPATGATGTLAVKVDFSNSTQLGLATSEKKTVADGYAAGQLSRFVVGSDGIIQGQYSNGRTRDLGQVVLTSFTNPNGLQPLGNNAWGETSISGGPIIGEPGTGTAGNLRSSAVEVSNVDLTAELVNMITAQRAYQANAQTIKTQDSILQTLVNLR</sequence>